<dbReference type="SUPFAM" id="SSF53474">
    <property type="entry name" value="alpha/beta-Hydrolases"/>
    <property type="match status" value="1"/>
</dbReference>
<feature type="domain" description="AB hydrolase-1" evidence="1">
    <location>
        <begin position="23"/>
        <end position="268"/>
    </location>
</feature>
<dbReference type="PANTHER" id="PTHR43798">
    <property type="entry name" value="MONOACYLGLYCEROL LIPASE"/>
    <property type="match status" value="1"/>
</dbReference>
<dbReference type="EMBL" id="VJZA01000057">
    <property type="protein sequence ID" value="TVT18694.1"/>
    <property type="molecule type" value="Genomic_DNA"/>
</dbReference>
<gene>
    <name evidence="2" type="ORF">FNH06_26940</name>
</gene>
<keyword evidence="3" id="KW-1185">Reference proteome</keyword>
<evidence type="ECO:0000313" key="3">
    <source>
        <dbReference type="Proteomes" id="UP000318578"/>
    </source>
</evidence>
<dbReference type="InterPro" id="IPR029058">
    <property type="entry name" value="AB_hydrolase_fold"/>
</dbReference>
<comment type="caution">
    <text evidence="2">The sequence shown here is derived from an EMBL/GenBank/DDBJ whole genome shotgun (WGS) entry which is preliminary data.</text>
</comment>
<sequence>MPEIELSAGTIDYEDTGGDKPVLVFLHGLTMTGTVWRKVVPGLRGEYRCVLPTLPLGAHRRPMRPDADLSLRGMALLVGEFLEKLDIEDVTLVLNDWGGAQFLISEGRAERLARLVLVACEAFDNYPPGLPGKLIEFALRTPGALAATMKLLRFQAFRRAPGAWGWMSKQPVPRAVMDEWFRPAATSPEIRRDVRKYGFSVPPKEILLEWSDRLKAFDRPVLVIWAKEDKLMPREHGPRLAALFPDARLVEVDDSYTLVPEDQPELLVKQLREFVPAARTRG</sequence>
<dbReference type="GO" id="GO:0016787">
    <property type="term" value="F:hydrolase activity"/>
    <property type="evidence" value="ECO:0007669"/>
    <property type="project" value="UniProtKB-KW"/>
</dbReference>
<dbReference type="Gene3D" id="3.40.50.1820">
    <property type="entry name" value="alpha/beta hydrolase"/>
    <property type="match status" value="1"/>
</dbReference>
<dbReference type="AlphaFoldDB" id="A0A558A350"/>
<evidence type="ECO:0000259" key="1">
    <source>
        <dbReference type="Pfam" id="PF12697"/>
    </source>
</evidence>
<dbReference type="GO" id="GO:0016020">
    <property type="term" value="C:membrane"/>
    <property type="evidence" value="ECO:0007669"/>
    <property type="project" value="TreeGrafter"/>
</dbReference>
<dbReference type="PANTHER" id="PTHR43798:SF33">
    <property type="entry name" value="HYDROLASE, PUTATIVE (AFU_ORTHOLOGUE AFUA_2G14860)-RELATED"/>
    <property type="match status" value="1"/>
</dbReference>
<organism evidence="2 3">
    <name type="scientific">Amycolatopsis acidiphila</name>
    <dbReference type="NCBI Taxonomy" id="715473"/>
    <lineage>
        <taxon>Bacteria</taxon>
        <taxon>Bacillati</taxon>
        <taxon>Actinomycetota</taxon>
        <taxon>Actinomycetes</taxon>
        <taxon>Pseudonocardiales</taxon>
        <taxon>Pseudonocardiaceae</taxon>
        <taxon>Amycolatopsis</taxon>
    </lineage>
</organism>
<accession>A0A558A350</accession>
<keyword evidence="2" id="KW-0378">Hydrolase</keyword>
<dbReference type="InterPro" id="IPR050266">
    <property type="entry name" value="AB_hydrolase_sf"/>
</dbReference>
<dbReference type="Proteomes" id="UP000318578">
    <property type="component" value="Unassembled WGS sequence"/>
</dbReference>
<protein>
    <submittedName>
        <fullName evidence="2">Alpha/beta hydrolase</fullName>
    </submittedName>
</protein>
<name>A0A558A350_9PSEU</name>
<reference evidence="2 3" key="1">
    <citation type="submission" date="2019-07" db="EMBL/GenBank/DDBJ databases">
        <title>New species of Amycolatopsis and Streptomyces.</title>
        <authorList>
            <person name="Duangmal K."/>
            <person name="Teo W.F.A."/>
            <person name="Lipun K."/>
        </authorList>
    </citation>
    <scope>NUCLEOTIDE SEQUENCE [LARGE SCALE GENOMIC DNA]</scope>
    <source>
        <strain evidence="2 3">JCM 30562</strain>
    </source>
</reference>
<proteinExistence type="predicted"/>
<dbReference type="InterPro" id="IPR000073">
    <property type="entry name" value="AB_hydrolase_1"/>
</dbReference>
<dbReference type="OrthoDB" id="3400345at2"/>
<dbReference type="RefSeq" id="WP_144642710.1">
    <property type="nucleotide sequence ID" value="NZ_BNAX01000002.1"/>
</dbReference>
<dbReference type="Pfam" id="PF12697">
    <property type="entry name" value="Abhydrolase_6"/>
    <property type="match status" value="1"/>
</dbReference>
<evidence type="ECO:0000313" key="2">
    <source>
        <dbReference type="EMBL" id="TVT18694.1"/>
    </source>
</evidence>